<dbReference type="Proteomes" id="UP000295620">
    <property type="component" value="Unassembled WGS sequence"/>
</dbReference>
<feature type="domain" description="Knr4/Smi1-like" evidence="1">
    <location>
        <begin position="26"/>
        <end position="130"/>
    </location>
</feature>
<dbReference type="Pfam" id="PF09346">
    <property type="entry name" value="SMI1_KNR4"/>
    <property type="match status" value="1"/>
</dbReference>
<proteinExistence type="predicted"/>
<dbReference type="RefSeq" id="WP_133575535.1">
    <property type="nucleotide sequence ID" value="NZ_SNYC01000004.1"/>
</dbReference>
<dbReference type="EMBL" id="SNYC01000004">
    <property type="protein sequence ID" value="TDQ09452.1"/>
    <property type="molecule type" value="Genomic_DNA"/>
</dbReference>
<evidence type="ECO:0000313" key="3">
    <source>
        <dbReference type="Proteomes" id="UP000295620"/>
    </source>
</evidence>
<evidence type="ECO:0000313" key="2">
    <source>
        <dbReference type="EMBL" id="TDQ09452.1"/>
    </source>
</evidence>
<dbReference type="OrthoDB" id="1494506at2"/>
<comment type="caution">
    <text evidence="2">The sequence shown here is derived from an EMBL/GenBank/DDBJ whole genome shotgun (WGS) entry which is preliminary data.</text>
</comment>
<dbReference type="SUPFAM" id="SSF160631">
    <property type="entry name" value="SMI1/KNR4-like"/>
    <property type="match status" value="1"/>
</dbReference>
<dbReference type="InterPro" id="IPR037883">
    <property type="entry name" value="Knr4/Smi1-like_sf"/>
</dbReference>
<gene>
    <name evidence="2" type="ORF">ATK78_1606</name>
</gene>
<dbReference type="AlphaFoldDB" id="A0A4R6SXM2"/>
<dbReference type="Gene3D" id="3.40.1580.10">
    <property type="entry name" value="SMI1/KNR4-like"/>
    <property type="match status" value="1"/>
</dbReference>
<evidence type="ECO:0000259" key="1">
    <source>
        <dbReference type="SMART" id="SM00860"/>
    </source>
</evidence>
<accession>A0A4R6SXM2</accession>
<name>A0A4R6SXM2_9SPHI</name>
<dbReference type="SMART" id="SM00860">
    <property type="entry name" value="SMI1_KNR4"/>
    <property type="match status" value="1"/>
</dbReference>
<keyword evidence="3" id="KW-1185">Reference proteome</keyword>
<sequence length="158" mass="18299">MNLTIENIIKIIQADHEKLGIILNSGASVAEIADFEQAMEIKLPKDMRTFYEFTNGFYSDDNIFNIIPLYEMIENGKSDVLPPNDFDFAEYSIYCDMWTISVKDEYTYTIYNTAQTEMTLTDSLSEFLDVFLNEGLIHGIYNWTETIEKRNLANKSPE</sequence>
<dbReference type="InterPro" id="IPR018958">
    <property type="entry name" value="Knr4/Smi1-like_dom"/>
</dbReference>
<protein>
    <submittedName>
        <fullName evidence="2">SMI1/KNR4 family protein SUKH-1</fullName>
    </submittedName>
</protein>
<reference evidence="2 3" key="1">
    <citation type="submission" date="2019-03" db="EMBL/GenBank/DDBJ databases">
        <title>Genomic Encyclopedia of Archaeal and Bacterial Type Strains, Phase II (KMG-II): from individual species to whole genera.</title>
        <authorList>
            <person name="Goeker M."/>
        </authorList>
    </citation>
    <scope>NUCLEOTIDE SEQUENCE [LARGE SCALE GENOMIC DNA]</scope>
    <source>
        <strain evidence="2 3">DSM 19035</strain>
    </source>
</reference>
<organism evidence="2 3">
    <name type="scientific">Pedobacter metabolipauper</name>
    <dbReference type="NCBI Taxonomy" id="425513"/>
    <lineage>
        <taxon>Bacteria</taxon>
        <taxon>Pseudomonadati</taxon>
        <taxon>Bacteroidota</taxon>
        <taxon>Sphingobacteriia</taxon>
        <taxon>Sphingobacteriales</taxon>
        <taxon>Sphingobacteriaceae</taxon>
        <taxon>Pedobacter</taxon>
    </lineage>
</organism>